<dbReference type="FunFam" id="1.10.630.10:FF:000182">
    <property type="entry name" value="Cytochrome P450 3A4"/>
    <property type="match status" value="1"/>
</dbReference>
<dbReference type="Proteomes" id="UP001168990">
    <property type="component" value="Unassembled WGS sequence"/>
</dbReference>
<dbReference type="InterPro" id="IPR001128">
    <property type="entry name" value="Cyt_P450"/>
</dbReference>
<evidence type="ECO:0000256" key="14">
    <source>
        <dbReference type="RuleBase" id="RU000461"/>
    </source>
</evidence>
<keyword evidence="9 14" id="KW-0560">Oxidoreductase</keyword>
<evidence type="ECO:0000256" key="3">
    <source>
        <dbReference type="ARBA" id="ARBA00004406"/>
    </source>
</evidence>
<dbReference type="GO" id="GO:0020037">
    <property type="term" value="F:heme binding"/>
    <property type="evidence" value="ECO:0007669"/>
    <property type="project" value="InterPro"/>
</dbReference>
<evidence type="ECO:0000256" key="2">
    <source>
        <dbReference type="ARBA" id="ARBA00004174"/>
    </source>
</evidence>
<dbReference type="PRINTS" id="PR00463">
    <property type="entry name" value="EP450I"/>
</dbReference>
<comment type="similarity">
    <text evidence="4 14">Belongs to the cytochrome P450 family.</text>
</comment>
<organism evidence="15 16">
    <name type="scientific">Microctonus aethiopoides</name>
    <dbReference type="NCBI Taxonomy" id="144406"/>
    <lineage>
        <taxon>Eukaryota</taxon>
        <taxon>Metazoa</taxon>
        <taxon>Ecdysozoa</taxon>
        <taxon>Arthropoda</taxon>
        <taxon>Hexapoda</taxon>
        <taxon>Insecta</taxon>
        <taxon>Pterygota</taxon>
        <taxon>Neoptera</taxon>
        <taxon>Endopterygota</taxon>
        <taxon>Hymenoptera</taxon>
        <taxon>Apocrita</taxon>
        <taxon>Ichneumonoidea</taxon>
        <taxon>Braconidae</taxon>
        <taxon>Euphorinae</taxon>
        <taxon>Microctonus</taxon>
    </lineage>
</organism>
<keyword evidence="12" id="KW-0472">Membrane</keyword>
<name>A0AA39EU42_9HYME</name>
<dbReference type="InterPro" id="IPR002401">
    <property type="entry name" value="Cyt_P450_E_grp-I"/>
</dbReference>
<evidence type="ECO:0000313" key="15">
    <source>
        <dbReference type="EMBL" id="KAK0157757.1"/>
    </source>
</evidence>
<evidence type="ECO:0000256" key="12">
    <source>
        <dbReference type="ARBA" id="ARBA00023136"/>
    </source>
</evidence>
<gene>
    <name evidence="15" type="ORF">PV328_011455</name>
</gene>
<dbReference type="GO" id="GO:0005789">
    <property type="term" value="C:endoplasmic reticulum membrane"/>
    <property type="evidence" value="ECO:0007669"/>
    <property type="project" value="UniProtKB-SubCell"/>
</dbReference>
<comment type="cofactor">
    <cofactor evidence="1 13">
        <name>heme</name>
        <dbReference type="ChEBI" id="CHEBI:30413"/>
    </cofactor>
</comment>
<dbReference type="PROSITE" id="PS00086">
    <property type="entry name" value="CYTOCHROME_P450"/>
    <property type="match status" value="1"/>
</dbReference>
<evidence type="ECO:0000256" key="8">
    <source>
        <dbReference type="ARBA" id="ARBA00022848"/>
    </source>
</evidence>
<reference evidence="15" key="1">
    <citation type="journal article" date="2023" name="bioRxiv">
        <title>Scaffold-level genome assemblies of two parasitoid biocontrol wasps reveal the parthenogenesis mechanism and an associated novel virus.</title>
        <authorList>
            <person name="Inwood S."/>
            <person name="Skelly J."/>
            <person name="Guhlin J."/>
            <person name="Harrop T."/>
            <person name="Goldson S."/>
            <person name="Dearden P."/>
        </authorList>
    </citation>
    <scope>NUCLEOTIDE SEQUENCE</scope>
    <source>
        <strain evidence="15">Irish</strain>
        <tissue evidence="15">Whole body</tissue>
    </source>
</reference>
<keyword evidence="7" id="KW-0256">Endoplasmic reticulum</keyword>
<dbReference type="PANTHER" id="PTHR24292">
    <property type="entry name" value="CYTOCHROME P450"/>
    <property type="match status" value="1"/>
</dbReference>
<dbReference type="SUPFAM" id="SSF48264">
    <property type="entry name" value="Cytochrome P450"/>
    <property type="match status" value="1"/>
</dbReference>
<keyword evidence="10 13" id="KW-0408">Iron</keyword>
<keyword evidence="5 13" id="KW-0349">Heme</keyword>
<evidence type="ECO:0000256" key="6">
    <source>
        <dbReference type="ARBA" id="ARBA00022723"/>
    </source>
</evidence>
<sequence length="466" mass="54001">MKRSLLPSVEQLRSILMVAKNYSGLLRDVYKAHSDKSMVGMFIINQPVLLVRDPDIIKVILHTEFNCFRAHRELDNKLDPLLSKDPFFQNGHSWKVSRGVFLMAFTSKKLRYLSTIVKNISTMLIHNLDNELIEKNYIDIEAKNFFADFTTSIGVNSLLGIENKSLMEMYVKLFRNMMDNIFEPSLIASLKNNLDFFNPMIGNLLNSGLVPSDINEKFLKIIEDIIEIRKQNGSNKNDILENIIDYEKKFIPNDDVPAHAFSFLVESFETSSVTLSFLFYQLSKHQNVQQKVREEVFRVLEKFDNELNYDTIKEMTYMDQVINESLRMFPSAGRFMKICTEQIELSAANGERCLLTPGDVVTISLEGLHNDPKLWDNPDEFNPERFNRNSMDYKLRHKFIFLPFGSGQRMCPGMRMGLINVKMATATIIQKFIIDSSPKLQLPIKIDNSYFFSRVKGGAWIRFKRL</sequence>
<accession>A0AA39EU42</accession>
<proteinExistence type="inferred from homology"/>
<dbReference type="PANTHER" id="PTHR24292:SF54">
    <property type="entry name" value="CYP9F3-RELATED"/>
    <property type="match status" value="1"/>
</dbReference>
<dbReference type="Pfam" id="PF00067">
    <property type="entry name" value="p450"/>
    <property type="match status" value="1"/>
</dbReference>
<dbReference type="GO" id="GO:0005506">
    <property type="term" value="F:iron ion binding"/>
    <property type="evidence" value="ECO:0007669"/>
    <property type="project" value="InterPro"/>
</dbReference>
<evidence type="ECO:0000256" key="11">
    <source>
        <dbReference type="ARBA" id="ARBA00023033"/>
    </source>
</evidence>
<evidence type="ECO:0000256" key="5">
    <source>
        <dbReference type="ARBA" id="ARBA00022617"/>
    </source>
</evidence>
<comment type="subcellular location">
    <subcellularLocation>
        <location evidence="3">Endoplasmic reticulum membrane</location>
        <topology evidence="3">Peripheral membrane protein</topology>
    </subcellularLocation>
    <subcellularLocation>
        <location evidence="2">Microsome membrane</location>
        <topology evidence="2">Peripheral membrane protein</topology>
    </subcellularLocation>
</comment>
<keyword evidence="11 14" id="KW-0503">Monooxygenase</keyword>
<evidence type="ECO:0000256" key="4">
    <source>
        <dbReference type="ARBA" id="ARBA00010617"/>
    </source>
</evidence>
<evidence type="ECO:0000256" key="9">
    <source>
        <dbReference type="ARBA" id="ARBA00023002"/>
    </source>
</evidence>
<keyword evidence="8" id="KW-0492">Microsome</keyword>
<dbReference type="InterPro" id="IPR050476">
    <property type="entry name" value="Insect_CytP450_Detox"/>
</dbReference>
<evidence type="ECO:0000256" key="1">
    <source>
        <dbReference type="ARBA" id="ARBA00001971"/>
    </source>
</evidence>
<dbReference type="AlphaFoldDB" id="A0AA39EU42"/>
<evidence type="ECO:0000256" key="7">
    <source>
        <dbReference type="ARBA" id="ARBA00022824"/>
    </source>
</evidence>
<evidence type="ECO:0000256" key="13">
    <source>
        <dbReference type="PIRSR" id="PIRSR602401-1"/>
    </source>
</evidence>
<dbReference type="InterPro" id="IPR036396">
    <property type="entry name" value="Cyt_P450_sf"/>
</dbReference>
<keyword evidence="16" id="KW-1185">Reference proteome</keyword>
<dbReference type="CDD" id="cd11056">
    <property type="entry name" value="CYP6-like"/>
    <property type="match status" value="1"/>
</dbReference>
<evidence type="ECO:0008006" key="17">
    <source>
        <dbReference type="Google" id="ProtNLM"/>
    </source>
</evidence>
<feature type="binding site" description="axial binding residue" evidence="13">
    <location>
        <position position="411"/>
    </location>
    <ligand>
        <name>heme</name>
        <dbReference type="ChEBI" id="CHEBI:30413"/>
    </ligand>
    <ligandPart>
        <name>Fe</name>
        <dbReference type="ChEBI" id="CHEBI:18248"/>
    </ligandPart>
</feature>
<dbReference type="EMBL" id="JAQQBS010001425">
    <property type="protein sequence ID" value="KAK0157757.1"/>
    <property type="molecule type" value="Genomic_DNA"/>
</dbReference>
<evidence type="ECO:0000256" key="10">
    <source>
        <dbReference type="ARBA" id="ARBA00023004"/>
    </source>
</evidence>
<keyword evidence="6 13" id="KW-0479">Metal-binding</keyword>
<reference evidence="15" key="2">
    <citation type="submission" date="2023-03" db="EMBL/GenBank/DDBJ databases">
        <authorList>
            <person name="Inwood S.N."/>
            <person name="Skelly J.G."/>
            <person name="Guhlin J."/>
            <person name="Harrop T.W.R."/>
            <person name="Goldson S.G."/>
            <person name="Dearden P.K."/>
        </authorList>
    </citation>
    <scope>NUCLEOTIDE SEQUENCE</scope>
    <source>
        <strain evidence="15">Irish</strain>
        <tissue evidence="15">Whole body</tissue>
    </source>
</reference>
<comment type="caution">
    <text evidence="15">The sequence shown here is derived from an EMBL/GenBank/DDBJ whole genome shotgun (WGS) entry which is preliminary data.</text>
</comment>
<dbReference type="GO" id="GO:0016705">
    <property type="term" value="F:oxidoreductase activity, acting on paired donors, with incorporation or reduction of molecular oxygen"/>
    <property type="evidence" value="ECO:0007669"/>
    <property type="project" value="InterPro"/>
</dbReference>
<protein>
    <recommendedName>
        <fullName evidence="17">Cytochrome P450</fullName>
    </recommendedName>
</protein>
<dbReference type="PRINTS" id="PR00385">
    <property type="entry name" value="P450"/>
</dbReference>
<dbReference type="GO" id="GO:0004497">
    <property type="term" value="F:monooxygenase activity"/>
    <property type="evidence" value="ECO:0007669"/>
    <property type="project" value="UniProtKB-KW"/>
</dbReference>
<dbReference type="InterPro" id="IPR017972">
    <property type="entry name" value="Cyt_P450_CS"/>
</dbReference>
<evidence type="ECO:0000313" key="16">
    <source>
        <dbReference type="Proteomes" id="UP001168990"/>
    </source>
</evidence>
<dbReference type="Gene3D" id="1.10.630.10">
    <property type="entry name" value="Cytochrome P450"/>
    <property type="match status" value="1"/>
</dbReference>